<proteinExistence type="predicted"/>
<accession>A0A0D0DPW9</accession>
<dbReference type="EMBL" id="KN825857">
    <property type="protein sequence ID" value="KIK81150.1"/>
    <property type="molecule type" value="Genomic_DNA"/>
</dbReference>
<gene>
    <name evidence="1" type="ORF">PAXRUDRAFT_833057</name>
</gene>
<evidence type="ECO:0000313" key="2">
    <source>
        <dbReference type="Proteomes" id="UP000054538"/>
    </source>
</evidence>
<protein>
    <recommendedName>
        <fullName evidence="3">BTB domain-containing protein</fullName>
    </recommendedName>
</protein>
<dbReference type="AlphaFoldDB" id="A0A0D0DPW9"/>
<evidence type="ECO:0000313" key="1">
    <source>
        <dbReference type="EMBL" id="KIK81150.1"/>
    </source>
</evidence>
<reference evidence="1 2" key="1">
    <citation type="submission" date="2014-04" db="EMBL/GenBank/DDBJ databases">
        <authorList>
            <consortium name="DOE Joint Genome Institute"/>
            <person name="Kuo A."/>
            <person name="Kohler A."/>
            <person name="Jargeat P."/>
            <person name="Nagy L.G."/>
            <person name="Floudas D."/>
            <person name="Copeland A."/>
            <person name="Barry K.W."/>
            <person name="Cichocki N."/>
            <person name="Veneault-Fourrey C."/>
            <person name="LaButti K."/>
            <person name="Lindquist E.A."/>
            <person name="Lipzen A."/>
            <person name="Lundell T."/>
            <person name="Morin E."/>
            <person name="Murat C."/>
            <person name="Sun H."/>
            <person name="Tunlid A."/>
            <person name="Henrissat B."/>
            <person name="Grigoriev I.V."/>
            <person name="Hibbett D.S."/>
            <person name="Martin F."/>
            <person name="Nordberg H.P."/>
            <person name="Cantor M.N."/>
            <person name="Hua S.X."/>
        </authorList>
    </citation>
    <scope>NUCLEOTIDE SEQUENCE [LARGE SCALE GENOMIC DNA]</scope>
    <source>
        <strain evidence="1 2">Ve08.2h10</strain>
    </source>
</reference>
<name>A0A0D0DPW9_9AGAM</name>
<dbReference type="HOGENOM" id="CLU_2085524_0_0_1"/>
<dbReference type="InParanoid" id="A0A0D0DPW9"/>
<organism evidence="1 2">
    <name type="scientific">Paxillus rubicundulus Ve08.2h10</name>
    <dbReference type="NCBI Taxonomy" id="930991"/>
    <lineage>
        <taxon>Eukaryota</taxon>
        <taxon>Fungi</taxon>
        <taxon>Dikarya</taxon>
        <taxon>Basidiomycota</taxon>
        <taxon>Agaricomycotina</taxon>
        <taxon>Agaricomycetes</taxon>
        <taxon>Agaricomycetidae</taxon>
        <taxon>Boletales</taxon>
        <taxon>Paxilineae</taxon>
        <taxon>Paxillaceae</taxon>
        <taxon>Paxillus</taxon>
    </lineage>
</organism>
<keyword evidence="2" id="KW-1185">Reference proteome</keyword>
<dbReference type="OrthoDB" id="2804507at2759"/>
<reference evidence="2" key="2">
    <citation type="submission" date="2015-01" db="EMBL/GenBank/DDBJ databases">
        <title>Evolutionary Origins and Diversification of the Mycorrhizal Mutualists.</title>
        <authorList>
            <consortium name="DOE Joint Genome Institute"/>
            <consortium name="Mycorrhizal Genomics Consortium"/>
            <person name="Kohler A."/>
            <person name="Kuo A."/>
            <person name="Nagy L.G."/>
            <person name="Floudas D."/>
            <person name="Copeland A."/>
            <person name="Barry K.W."/>
            <person name="Cichocki N."/>
            <person name="Veneault-Fourrey C."/>
            <person name="LaButti K."/>
            <person name="Lindquist E.A."/>
            <person name="Lipzen A."/>
            <person name="Lundell T."/>
            <person name="Morin E."/>
            <person name="Murat C."/>
            <person name="Riley R."/>
            <person name="Ohm R."/>
            <person name="Sun H."/>
            <person name="Tunlid A."/>
            <person name="Henrissat B."/>
            <person name="Grigoriev I.V."/>
            <person name="Hibbett D.S."/>
            <person name="Martin F."/>
        </authorList>
    </citation>
    <scope>NUCLEOTIDE SEQUENCE [LARGE SCALE GENOMIC DNA]</scope>
    <source>
        <strain evidence="2">Ve08.2h10</strain>
    </source>
</reference>
<dbReference type="Proteomes" id="UP000054538">
    <property type="component" value="Unassembled WGS sequence"/>
</dbReference>
<evidence type="ECO:0008006" key="3">
    <source>
        <dbReference type="Google" id="ProtNLM"/>
    </source>
</evidence>
<sequence length="117" mass="13249">MYRPRRSEHHYYNSSFIVVQVEIILYHLPAAILRKHSSIFESILSLPRCGVRAAEGLSDDHPIVLAGYKSAEFDCLLDYLFGRFVSSPYMFLLTAVIPQTTKSLSTGHEDSDNSENP</sequence>